<organism evidence="2">
    <name type="scientific">uncultured Nocardioidaceae bacterium</name>
    <dbReference type="NCBI Taxonomy" id="253824"/>
    <lineage>
        <taxon>Bacteria</taxon>
        <taxon>Bacillati</taxon>
        <taxon>Actinomycetota</taxon>
        <taxon>Actinomycetes</taxon>
        <taxon>Propionibacteriales</taxon>
        <taxon>Nocardioidaceae</taxon>
        <taxon>environmental samples</taxon>
    </lineage>
</organism>
<dbReference type="Gene3D" id="3.40.50.720">
    <property type="entry name" value="NAD(P)-binding Rossmann-like Domain"/>
    <property type="match status" value="1"/>
</dbReference>
<dbReference type="EMBL" id="CADCUD010000240">
    <property type="protein sequence ID" value="CAA9362656.1"/>
    <property type="molecule type" value="Genomic_DNA"/>
</dbReference>
<dbReference type="AlphaFoldDB" id="A0A6J4MP92"/>
<proteinExistence type="predicted"/>
<dbReference type="InterPro" id="IPR036291">
    <property type="entry name" value="NAD(P)-bd_dom_sf"/>
</dbReference>
<sequence length="308" mass="32965">MSDRHVVIGAGPVGRATATLLAERGSEVVLANRSGAGPEVPGARRVGVDASSASALGSLAEGAVALYNCVNPPAYHQWQQLWPPIAAAMLRAARTAGATLVVTGNLYPYGPVDGAMVEGMPDAGTGQKARIRARMWADLRAAHERGEVRAVEVRGSDYMGTGVGTNGHVPRLIPQALQGRSMRVFGDPDQPHTWTDVLDMARALIAVAGRDDTWGRVWHAPSNAPRSQRQAVNDVCAVMGRPSVRVGPMRPRLLRAVGLVVPSLGALQENVYQFTRPYVMSSELTQKELRLVPTPWDEVCRRTAMDAA</sequence>
<dbReference type="SUPFAM" id="SSF51735">
    <property type="entry name" value="NAD(P)-binding Rossmann-fold domains"/>
    <property type="match status" value="1"/>
</dbReference>
<name>A0A6J4MP92_9ACTN</name>
<accession>A0A6J4MP92</accession>
<evidence type="ECO:0000313" key="2">
    <source>
        <dbReference type="EMBL" id="CAA9362656.1"/>
    </source>
</evidence>
<reference evidence="2" key="1">
    <citation type="submission" date="2020-02" db="EMBL/GenBank/DDBJ databases">
        <authorList>
            <person name="Meier V. D."/>
        </authorList>
    </citation>
    <scope>NUCLEOTIDE SEQUENCE</scope>
    <source>
        <strain evidence="2">AVDCRST_MAG46</strain>
    </source>
</reference>
<evidence type="ECO:0000259" key="1">
    <source>
        <dbReference type="Pfam" id="PF01370"/>
    </source>
</evidence>
<dbReference type="Pfam" id="PF01370">
    <property type="entry name" value="Epimerase"/>
    <property type="match status" value="1"/>
</dbReference>
<feature type="domain" description="NAD-dependent epimerase/dehydratase" evidence="1">
    <location>
        <begin position="7"/>
        <end position="210"/>
    </location>
</feature>
<protein>
    <submittedName>
        <fullName evidence="2">Nucleoside-diphosphate-sugar epimerases</fullName>
    </submittedName>
</protein>
<dbReference type="InterPro" id="IPR001509">
    <property type="entry name" value="Epimerase_deHydtase"/>
</dbReference>
<gene>
    <name evidence="2" type="ORF">AVDCRST_MAG46-3432</name>
</gene>